<name>A0ABT1JL66_ACTCY</name>
<evidence type="ECO:0000256" key="1">
    <source>
        <dbReference type="SAM" id="MobiDB-lite"/>
    </source>
</evidence>
<feature type="domain" description="YncI copper-binding" evidence="2">
    <location>
        <begin position="37"/>
        <end position="130"/>
    </location>
</feature>
<keyword evidence="4" id="KW-1185">Reference proteome</keyword>
<feature type="compositionally biased region" description="Low complexity" evidence="1">
    <location>
        <begin position="131"/>
        <end position="149"/>
    </location>
</feature>
<evidence type="ECO:0000313" key="3">
    <source>
        <dbReference type="EMBL" id="MCP2332924.1"/>
    </source>
</evidence>
<protein>
    <recommendedName>
        <fullName evidence="2">YncI copper-binding domain-containing protein</fullName>
    </recommendedName>
</protein>
<evidence type="ECO:0000313" key="4">
    <source>
        <dbReference type="Proteomes" id="UP000791080"/>
    </source>
</evidence>
<dbReference type="InterPro" id="IPR038507">
    <property type="entry name" value="YcnI-like_sf"/>
</dbReference>
<dbReference type="Pfam" id="PF07987">
    <property type="entry name" value="DUF1775"/>
    <property type="match status" value="1"/>
</dbReference>
<dbReference type="Proteomes" id="UP000791080">
    <property type="component" value="Unassembled WGS sequence"/>
</dbReference>
<dbReference type="Gene3D" id="2.60.40.2230">
    <property type="entry name" value="Uncharacterised protein YcnI-like PF07987, DUF1775"/>
    <property type="match status" value="1"/>
</dbReference>
<gene>
    <name evidence="3" type="ORF">G443_003194</name>
</gene>
<reference evidence="3 4" key="2">
    <citation type="submission" date="2022-06" db="EMBL/GenBank/DDBJ databases">
        <title>Genomic Encyclopedia of Type Strains, Phase I: the one thousand microbial genomes (KMG-I) project.</title>
        <authorList>
            <person name="Kyrpides N."/>
        </authorList>
    </citation>
    <scope>NUCLEOTIDE SEQUENCE [LARGE SCALE GENOMIC DNA]</scope>
    <source>
        <strain evidence="3 4">DSM 43889</strain>
    </source>
</reference>
<organism evidence="3 4">
    <name type="scientific">Actinoalloteichus caeruleus DSM 43889</name>
    <dbReference type="NCBI Taxonomy" id="1120930"/>
    <lineage>
        <taxon>Bacteria</taxon>
        <taxon>Bacillati</taxon>
        <taxon>Actinomycetota</taxon>
        <taxon>Actinomycetes</taxon>
        <taxon>Pseudonocardiales</taxon>
        <taxon>Pseudonocardiaceae</taxon>
        <taxon>Actinoalloteichus</taxon>
        <taxon>Actinoalloteichus cyanogriseus</taxon>
    </lineage>
</organism>
<proteinExistence type="predicted"/>
<evidence type="ECO:0000259" key="2">
    <source>
        <dbReference type="Pfam" id="PF07987"/>
    </source>
</evidence>
<sequence>MVSFEHGVAARRASQVAVGTAVVVVLGLVWAGTASAHVPAWPEEVPAGGSGRVTFRVPDERPHAGTVALTVTFPEEHPLTSVSARPPPGRASEVATVELDEPVEAHGVGITEAVSSVTWTAEDGVRVEPGSSRSSRSTWAGSRRVPTSS</sequence>
<dbReference type="EMBL" id="AUBJ02000001">
    <property type="protein sequence ID" value="MCP2332924.1"/>
    <property type="molecule type" value="Genomic_DNA"/>
</dbReference>
<feature type="region of interest" description="Disordered" evidence="1">
    <location>
        <begin position="125"/>
        <end position="149"/>
    </location>
</feature>
<reference evidence="3 4" key="1">
    <citation type="submission" date="2013-07" db="EMBL/GenBank/DDBJ databases">
        <authorList>
            <consortium name="DOE Joint Genome Institute"/>
            <person name="Reeve W."/>
            <person name="Huntemann M."/>
            <person name="Han J."/>
            <person name="Chen A."/>
            <person name="Kyrpides N."/>
            <person name="Mavromatis K."/>
            <person name="Markowitz V."/>
            <person name="Palaniappan K."/>
            <person name="Ivanova N."/>
            <person name="Schaumberg A."/>
            <person name="Pati A."/>
            <person name="Liolios K."/>
            <person name="Nordberg H.P."/>
            <person name="Cantor M.N."/>
            <person name="Hua S.X."/>
            <person name="Woyke T."/>
        </authorList>
    </citation>
    <scope>NUCLEOTIDE SEQUENCE [LARGE SCALE GENOMIC DNA]</scope>
    <source>
        <strain evidence="3 4">DSM 43889</strain>
    </source>
</reference>
<comment type="caution">
    <text evidence="3">The sequence shown here is derived from an EMBL/GenBank/DDBJ whole genome shotgun (WGS) entry which is preliminary data.</text>
</comment>
<accession>A0ABT1JL66</accession>
<dbReference type="InterPro" id="IPR012533">
    <property type="entry name" value="YcnI-copper_dom"/>
</dbReference>